<dbReference type="GO" id="GO:0016226">
    <property type="term" value="P:iron-sulfur cluster assembly"/>
    <property type="evidence" value="ECO:0007669"/>
    <property type="project" value="EnsemblFungi"/>
</dbReference>
<dbReference type="RefSeq" id="XP_003644795.1">
    <property type="nucleotide sequence ID" value="XM_003644747.1"/>
</dbReference>
<gene>
    <name evidence="6" type="ordered locus">Ecym_2231</name>
</gene>
<dbReference type="InterPro" id="IPR017438">
    <property type="entry name" value="ATP-NAD_kinase_N"/>
</dbReference>
<dbReference type="FunCoup" id="G8JP73">
    <property type="interactions" value="26"/>
</dbReference>
<accession>G8JP73</accession>
<evidence type="ECO:0000256" key="3">
    <source>
        <dbReference type="ARBA" id="ARBA00022777"/>
    </source>
</evidence>
<dbReference type="GO" id="GO:0034599">
    <property type="term" value="P:cellular response to oxidative stress"/>
    <property type="evidence" value="ECO:0007669"/>
    <property type="project" value="EnsemblFungi"/>
</dbReference>
<dbReference type="GO" id="GO:0042736">
    <property type="term" value="F:NADH kinase activity"/>
    <property type="evidence" value="ECO:0007669"/>
    <property type="project" value="EnsemblFungi"/>
</dbReference>
<evidence type="ECO:0008006" key="8">
    <source>
        <dbReference type="Google" id="ProtNLM"/>
    </source>
</evidence>
<name>G8JP73_ERECY</name>
<dbReference type="OMA" id="IPKYQES"/>
<evidence type="ECO:0000313" key="7">
    <source>
        <dbReference type="Proteomes" id="UP000006790"/>
    </source>
</evidence>
<dbReference type="InterPro" id="IPR016064">
    <property type="entry name" value="NAD/diacylglycerol_kinase_sf"/>
</dbReference>
<dbReference type="Pfam" id="PF20143">
    <property type="entry name" value="NAD_kinase_C"/>
    <property type="match status" value="1"/>
</dbReference>
<keyword evidence="2" id="KW-0808">Transferase</keyword>
<keyword evidence="5" id="KW-0520">NAD</keyword>
<dbReference type="InterPro" id="IPR017437">
    <property type="entry name" value="ATP-NAD_kinase_PpnK-typ_C"/>
</dbReference>
<dbReference type="PANTHER" id="PTHR20275:SF26">
    <property type="entry name" value="NADH KINASE POS5, MITOCHONDRIAL"/>
    <property type="match status" value="1"/>
</dbReference>
<keyword evidence="3" id="KW-0418">Kinase</keyword>
<dbReference type="HAMAP" id="MF_00361">
    <property type="entry name" value="NAD_kinase"/>
    <property type="match status" value="1"/>
</dbReference>
<proteinExistence type="inferred from homology"/>
<protein>
    <recommendedName>
        <fullName evidence="8">NAD+ kinase</fullName>
    </recommendedName>
</protein>
<dbReference type="OrthoDB" id="24581at2759"/>
<dbReference type="EMBL" id="CP002498">
    <property type="protein sequence ID" value="AET37978.1"/>
    <property type="molecule type" value="Genomic_DNA"/>
</dbReference>
<evidence type="ECO:0000256" key="5">
    <source>
        <dbReference type="ARBA" id="ARBA00023027"/>
    </source>
</evidence>
<dbReference type="Gene3D" id="2.60.200.30">
    <property type="entry name" value="Probable inorganic polyphosphate/atp-NAD kinase, domain 2"/>
    <property type="match status" value="1"/>
</dbReference>
<dbReference type="eggNOG" id="KOG2178">
    <property type="taxonomic scope" value="Eukaryota"/>
</dbReference>
<dbReference type="InterPro" id="IPR002504">
    <property type="entry name" value="NADK"/>
</dbReference>
<reference evidence="7" key="1">
    <citation type="journal article" date="2012" name="G3 (Bethesda)">
        <title>Pichia sorbitophila, an interspecies yeast hybrid reveals early steps of genome resolution following polyploidization.</title>
        <authorList>
            <person name="Leh Louis V."/>
            <person name="Despons L."/>
            <person name="Friedrich A."/>
            <person name="Martin T."/>
            <person name="Durrens P."/>
            <person name="Casaregola S."/>
            <person name="Neuveglise C."/>
            <person name="Fairhead C."/>
            <person name="Marck C."/>
            <person name="Cruz J.A."/>
            <person name="Straub M.L."/>
            <person name="Kugler V."/>
            <person name="Sacerdot C."/>
            <person name="Uzunov Z."/>
            <person name="Thierry A."/>
            <person name="Weiss S."/>
            <person name="Bleykasten C."/>
            <person name="De Montigny J."/>
            <person name="Jacques N."/>
            <person name="Jung P."/>
            <person name="Lemaire M."/>
            <person name="Mallet S."/>
            <person name="Morel G."/>
            <person name="Richard G.F."/>
            <person name="Sarkar A."/>
            <person name="Savel G."/>
            <person name="Schacherer J."/>
            <person name="Seret M.L."/>
            <person name="Talla E."/>
            <person name="Samson G."/>
            <person name="Jubin C."/>
            <person name="Poulain J."/>
            <person name="Vacherie B."/>
            <person name="Barbe V."/>
            <person name="Pelletier E."/>
            <person name="Sherman D.J."/>
            <person name="Westhof E."/>
            <person name="Weissenbach J."/>
            <person name="Baret P.V."/>
            <person name="Wincker P."/>
            <person name="Gaillardin C."/>
            <person name="Dujon B."/>
            <person name="Souciet J.L."/>
        </authorList>
    </citation>
    <scope>NUCLEOTIDE SEQUENCE [LARGE SCALE GENOMIC DNA]</scope>
    <source>
        <strain evidence="7">CBS 270.75 / DBVPG 7215 / KCTC 17166 / NRRL Y-17582</strain>
    </source>
</reference>
<evidence type="ECO:0000256" key="1">
    <source>
        <dbReference type="ARBA" id="ARBA00010995"/>
    </source>
</evidence>
<dbReference type="FunFam" id="2.60.200.30:FF:000014">
    <property type="entry name" value="Mitochondrial NADH kinase"/>
    <property type="match status" value="1"/>
</dbReference>
<comment type="similarity">
    <text evidence="1">Belongs to the NAD kinase family.</text>
</comment>
<dbReference type="HOGENOM" id="CLU_008831_10_2_1"/>
<keyword evidence="7" id="KW-1185">Reference proteome</keyword>
<dbReference type="GeneID" id="11471824"/>
<evidence type="ECO:0000256" key="2">
    <source>
        <dbReference type="ARBA" id="ARBA00022679"/>
    </source>
</evidence>
<dbReference type="GO" id="GO:0003951">
    <property type="term" value="F:NAD+ kinase activity"/>
    <property type="evidence" value="ECO:0007669"/>
    <property type="project" value="InterPro"/>
</dbReference>
<evidence type="ECO:0000313" key="6">
    <source>
        <dbReference type="EMBL" id="AET37978.1"/>
    </source>
</evidence>
<dbReference type="AlphaFoldDB" id="G8JP73"/>
<dbReference type="STRING" id="931890.G8JP73"/>
<dbReference type="PANTHER" id="PTHR20275">
    <property type="entry name" value="NAD KINASE"/>
    <property type="match status" value="1"/>
</dbReference>
<dbReference type="SUPFAM" id="SSF111331">
    <property type="entry name" value="NAD kinase/diacylglycerol kinase-like"/>
    <property type="match status" value="1"/>
</dbReference>
<dbReference type="GO" id="GO:0019674">
    <property type="term" value="P:NAD+ metabolic process"/>
    <property type="evidence" value="ECO:0007669"/>
    <property type="project" value="InterPro"/>
</dbReference>
<dbReference type="Gene3D" id="3.40.50.10330">
    <property type="entry name" value="Probable inorganic polyphosphate/atp-NAD kinase, domain 1"/>
    <property type="match status" value="1"/>
</dbReference>
<dbReference type="Pfam" id="PF01513">
    <property type="entry name" value="NAD_kinase"/>
    <property type="match status" value="1"/>
</dbReference>
<keyword evidence="4" id="KW-0521">NADP</keyword>
<dbReference type="KEGG" id="erc:Ecym_2231"/>
<sequence>MFSVSSKLWSLRCMVPTKVKFFHNGVTRFQEMASGIHVKSVEALENSTLPDFISSPNSKLQSMVWQKPVRNVLVTRKPWTKTTKDAMVELISYMHDSYPEINVIVQHDVAKELQEEFPVKLPSSQLPCVLYTGDTQDIVDRTELVVSLGGDGTILSAVSMFSNTRVPPVLAFSLGTLGFLLPFEFKNYREVFENVISSRSKCLHRTRLECHLVRNGKVTRSQTLHAMNDIFIHRGNSPHLAHMDITIDNEFLTSTTGDGVALSTPTGSTAYSLSAGGSIVSPLVPSILLTPICPRSLSFRPVILPRTSYIKVVISSRVAHDFDEQVLKLSIDGIPQEDLRLGDEIHVRSEAGTIYVEGSIVPNRKDTSGLSNMKDPKSTGIYCVARTENDWIRGINELLGFNSGFRAISHKKP</sequence>
<dbReference type="Proteomes" id="UP000006790">
    <property type="component" value="Chromosome 2"/>
</dbReference>
<dbReference type="GO" id="GO:0005759">
    <property type="term" value="C:mitochondrial matrix"/>
    <property type="evidence" value="ECO:0007669"/>
    <property type="project" value="EnsemblFungi"/>
</dbReference>
<evidence type="ECO:0000256" key="4">
    <source>
        <dbReference type="ARBA" id="ARBA00022857"/>
    </source>
</evidence>
<dbReference type="GO" id="GO:0006741">
    <property type="term" value="P:NADP+ biosynthetic process"/>
    <property type="evidence" value="ECO:0007669"/>
    <property type="project" value="EnsemblFungi"/>
</dbReference>
<dbReference type="InParanoid" id="G8JP73"/>
<organism evidence="6 7">
    <name type="scientific">Eremothecium cymbalariae (strain CBS 270.75 / DBVPG 7215 / KCTC 17166 / NRRL Y-17582)</name>
    <name type="common">Yeast</name>
    <dbReference type="NCBI Taxonomy" id="931890"/>
    <lineage>
        <taxon>Eukaryota</taxon>
        <taxon>Fungi</taxon>
        <taxon>Dikarya</taxon>
        <taxon>Ascomycota</taxon>
        <taxon>Saccharomycotina</taxon>
        <taxon>Saccharomycetes</taxon>
        <taxon>Saccharomycetales</taxon>
        <taxon>Saccharomycetaceae</taxon>
        <taxon>Eremothecium</taxon>
    </lineage>
</organism>